<sequence>MLSRQESKPRGGKAKLEDVTNILRELTTDLSAKKLAPKRRKSLLEQLKVHGRAVEDADPIFTKDGLHTLCQYAFEDADVQTSQEALRCIANALLLEPKMRQVVVDLGYAPKAADRLKPAGQGADCAQHEDVDDEFLCSRILFLMTYDTNVDFDNLVQHHELGEHINNAMARHAKVYSKHARRHSQMHASPMDLTALSETLKLMFNITHFYPDLAEHFSKSIPHIFKILTRRKIPSPPLQAPVNYLVNSLLNLDLEDKKGQQLKFLGMNAVFPKFDQKCNAEFLIDILDNAIVAYSEKELDETVAPVLTLIRRIYEIAPESVQKYMEWLLLPTDEERSRPLGQSDTLSARLLRLSTSAMTPSLRSSISAMMFELSGKDASKFVQNVGYGFASGFLLSNNIQMPESAIEASATADPDRTIPVNPITGQRLDAEVPSSQEPMTEEEKEREAERLFVLFERLKATGVVDVKNPVEEAFRSGRIEELPDDAD</sequence>
<dbReference type="InterPro" id="IPR016024">
    <property type="entry name" value="ARM-type_fold"/>
</dbReference>
<organism evidence="4 5">
    <name type="scientific">Paraconiothyrium brasiliense</name>
    <dbReference type="NCBI Taxonomy" id="300254"/>
    <lineage>
        <taxon>Eukaryota</taxon>
        <taxon>Fungi</taxon>
        <taxon>Dikarya</taxon>
        <taxon>Ascomycota</taxon>
        <taxon>Pezizomycotina</taxon>
        <taxon>Dothideomycetes</taxon>
        <taxon>Pleosporomycetidae</taxon>
        <taxon>Pleosporales</taxon>
        <taxon>Massarineae</taxon>
        <taxon>Didymosphaeriaceae</taxon>
        <taxon>Paraconiothyrium</taxon>
    </lineage>
</organism>
<evidence type="ECO:0008006" key="6">
    <source>
        <dbReference type="Google" id="ProtNLM"/>
    </source>
</evidence>
<keyword evidence="2" id="KW-0344">Guanine-nucleotide releasing factor</keyword>
<dbReference type="SUPFAM" id="SSF48371">
    <property type="entry name" value="ARM repeat"/>
    <property type="match status" value="1"/>
</dbReference>
<accession>A0ABR3QQK8</accession>
<proteinExistence type="inferred from homology"/>
<reference evidence="4 5" key="1">
    <citation type="submission" date="2024-02" db="EMBL/GenBank/DDBJ databases">
        <title>De novo assembly and annotation of 12 fungi associated with fruit tree decline syndrome in Ontario, Canada.</title>
        <authorList>
            <person name="Sulman M."/>
            <person name="Ellouze W."/>
            <person name="Ilyukhin E."/>
        </authorList>
    </citation>
    <scope>NUCLEOTIDE SEQUENCE [LARGE SCALE GENOMIC DNA]</scope>
    <source>
        <strain evidence="4 5">M42-189</strain>
    </source>
</reference>
<evidence type="ECO:0000256" key="3">
    <source>
        <dbReference type="ARBA" id="ARBA00023186"/>
    </source>
</evidence>
<evidence type="ECO:0000256" key="1">
    <source>
        <dbReference type="ARBA" id="ARBA00009049"/>
    </source>
</evidence>
<name>A0ABR3QQK8_9PLEO</name>
<evidence type="ECO:0000256" key="2">
    <source>
        <dbReference type="ARBA" id="ARBA00022658"/>
    </source>
</evidence>
<dbReference type="PANTHER" id="PTHR12425">
    <property type="entry name" value="SYNEMBRYN"/>
    <property type="match status" value="1"/>
</dbReference>
<keyword evidence="5" id="KW-1185">Reference proteome</keyword>
<evidence type="ECO:0000313" key="4">
    <source>
        <dbReference type="EMBL" id="KAL1594431.1"/>
    </source>
</evidence>
<keyword evidence="3" id="KW-0143">Chaperone</keyword>
<comment type="similarity">
    <text evidence="1">Belongs to the synembryn family.</text>
</comment>
<dbReference type="PANTHER" id="PTHR12425:SF5">
    <property type="entry name" value="SYNEMBRYN"/>
    <property type="match status" value="1"/>
</dbReference>
<dbReference type="InterPro" id="IPR019318">
    <property type="entry name" value="Gua_nucleotide_exch_fac_Ric8"/>
</dbReference>
<dbReference type="Pfam" id="PF10165">
    <property type="entry name" value="Ric8"/>
    <property type="match status" value="1"/>
</dbReference>
<comment type="caution">
    <text evidence="4">The sequence shown here is derived from an EMBL/GenBank/DDBJ whole genome shotgun (WGS) entry which is preliminary data.</text>
</comment>
<gene>
    <name evidence="4" type="ORF">SLS60_010191</name>
</gene>
<protein>
    <recommendedName>
        <fullName evidence="6">Guanine nucleotide exchange factor</fullName>
    </recommendedName>
</protein>
<evidence type="ECO:0000313" key="5">
    <source>
        <dbReference type="Proteomes" id="UP001521785"/>
    </source>
</evidence>
<dbReference type="EMBL" id="JAKJXO020000017">
    <property type="protein sequence ID" value="KAL1594431.1"/>
    <property type="molecule type" value="Genomic_DNA"/>
</dbReference>
<dbReference type="Proteomes" id="UP001521785">
    <property type="component" value="Unassembled WGS sequence"/>
</dbReference>